<dbReference type="InterPro" id="IPR011990">
    <property type="entry name" value="TPR-like_helical_dom_sf"/>
</dbReference>
<evidence type="ECO:0000313" key="1">
    <source>
        <dbReference type="EMBL" id="SVC18991.1"/>
    </source>
</evidence>
<dbReference type="EMBL" id="UINC01078173">
    <property type="protein sequence ID" value="SVC18991.1"/>
    <property type="molecule type" value="Genomic_DNA"/>
</dbReference>
<proteinExistence type="predicted"/>
<feature type="non-terminal residue" evidence="1">
    <location>
        <position position="322"/>
    </location>
</feature>
<accession>A0A382K8E1</accession>
<protein>
    <submittedName>
        <fullName evidence="1">Uncharacterized protein</fullName>
    </submittedName>
</protein>
<dbReference type="AlphaFoldDB" id="A0A382K8E1"/>
<reference evidence="1" key="1">
    <citation type="submission" date="2018-05" db="EMBL/GenBank/DDBJ databases">
        <authorList>
            <person name="Lanie J.A."/>
            <person name="Ng W.-L."/>
            <person name="Kazmierczak K.M."/>
            <person name="Andrzejewski T.M."/>
            <person name="Davidsen T.M."/>
            <person name="Wayne K.J."/>
            <person name="Tettelin H."/>
            <person name="Glass J.I."/>
            <person name="Rusch D."/>
            <person name="Podicherti R."/>
            <person name="Tsui H.-C.T."/>
            <person name="Winkler M.E."/>
        </authorList>
    </citation>
    <scope>NUCLEOTIDE SEQUENCE</scope>
</reference>
<organism evidence="1">
    <name type="scientific">marine metagenome</name>
    <dbReference type="NCBI Taxonomy" id="408172"/>
    <lineage>
        <taxon>unclassified sequences</taxon>
        <taxon>metagenomes</taxon>
        <taxon>ecological metagenomes</taxon>
    </lineage>
</organism>
<name>A0A382K8E1_9ZZZZ</name>
<gene>
    <name evidence="1" type="ORF">METZ01_LOCUS271845</name>
</gene>
<sequence>MVNVQFSTVSAQRYNPSLERQLIREAASYEGRGDLKEAERVLRLVLSANPTSDIGLLAIDRVLREQGILEKILPLVNDYLEVDEDGSVAREVGLKVYRDLNELETLKESAEDWLAIAEFRAEPYRKVSEIFLGAYGRREALEVLRRGEQALDGTSQFSLEIGDLLIELDEHDSAAIAWAKGIGADGSQTSAVMRRVTALGDEEQVLVGILLDELAQKPTTTARLRAATRIALEAGLLEETLELASTALQGLEGQARRGFLTVLARETEEVRRGDKVALWAYESIREQASDLTEIKALNYRIVTAALGMGDTLKALEAQYAIA</sequence>
<dbReference type="SUPFAM" id="SSF48452">
    <property type="entry name" value="TPR-like"/>
    <property type="match status" value="1"/>
</dbReference>
<dbReference type="Gene3D" id="1.25.40.10">
    <property type="entry name" value="Tetratricopeptide repeat domain"/>
    <property type="match status" value="1"/>
</dbReference>